<comment type="caution">
    <text evidence="2">The sequence shown here is derived from an EMBL/GenBank/DDBJ whole genome shotgun (WGS) entry which is preliminary data.</text>
</comment>
<evidence type="ECO:0000256" key="1">
    <source>
        <dbReference type="SAM" id="MobiDB-lite"/>
    </source>
</evidence>
<accession>A0A843XW25</accession>
<name>A0A843XW25_COLES</name>
<evidence type="ECO:0000313" key="3">
    <source>
        <dbReference type="Proteomes" id="UP000652761"/>
    </source>
</evidence>
<sequence>MNLLQKMQMPSKSPEGWKRELSTEKWEGEEALERWEREGAPEMWEGEGSTERWEEEGPTESDASVGVSHHEKSANYQKPSVKKNKHTCSYGGGRGRKEAIGHAGDVDWWLVLVSGGGGGGSLGSVATEGDGGPPAWRWLSRRRGTATEGEGGSPAWSWSCGEGSPDGGDATAEGDHRCEGGAVKGGVLAEEAEWGTNISYKGSVDTPPTGVDTMLQSKGRMLKKWRSGVDTRPSQRELSSLFLPLLVLLQPNSHISKHKKRSLIQDEAVRSLPRVQIK</sequence>
<proteinExistence type="predicted"/>
<feature type="compositionally biased region" description="Basic and acidic residues" evidence="1">
    <location>
        <begin position="15"/>
        <end position="40"/>
    </location>
</feature>
<evidence type="ECO:0000313" key="2">
    <source>
        <dbReference type="EMBL" id="MQM23231.1"/>
    </source>
</evidence>
<feature type="region of interest" description="Disordered" evidence="1">
    <location>
        <begin position="143"/>
        <end position="174"/>
    </location>
</feature>
<organism evidence="2 3">
    <name type="scientific">Colocasia esculenta</name>
    <name type="common">Wild taro</name>
    <name type="synonym">Arum esculentum</name>
    <dbReference type="NCBI Taxonomy" id="4460"/>
    <lineage>
        <taxon>Eukaryota</taxon>
        <taxon>Viridiplantae</taxon>
        <taxon>Streptophyta</taxon>
        <taxon>Embryophyta</taxon>
        <taxon>Tracheophyta</taxon>
        <taxon>Spermatophyta</taxon>
        <taxon>Magnoliopsida</taxon>
        <taxon>Liliopsida</taxon>
        <taxon>Araceae</taxon>
        <taxon>Aroideae</taxon>
        <taxon>Colocasieae</taxon>
        <taxon>Colocasia</taxon>
    </lineage>
</organism>
<dbReference type="Proteomes" id="UP000652761">
    <property type="component" value="Unassembled WGS sequence"/>
</dbReference>
<protein>
    <submittedName>
        <fullName evidence="2">Uncharacterized protein</fullName>
    </submittedName>
</protein>
<reference evidence="2" key="1">
    <citation type="submission" date="2017-07" db="EMBL/GenBank/DDBJ databases">
        <title>Taro Niue Genome Assembly and Annotation.</title>
        <authorList>
            <person name="Atibalentja N."/>
            <person name="Keating K."/>
            <person name="Fields C.J."/>
        </authorList>
    </citation>
    <scope>NUCLEOTIDE SEQUENCE</scope>
    <source>
        <strain evidence="2">Niue_2</strain>
        <tissue evidence="2">Leaf</tissue>
    </source>
</reference>
<dbReference type="AlphaFoldDB" id="A0A843XW25"/>
<gene>
    <name evidence="2" type="ORF">Taro_056293</name>
</gene>
<dbReference type="EMBL" id="NMUH01015484">
    <property type="protein sequence ID" value="MQM23231.1"/>
    <property type="molecule type" value="Genomic_DNA"/>
</dbReference>
<feature type="region of interest" description="Disordered" evidence="1">
    <location>
        <begin position="1"/>
        <end position="89"/>
    </location>
</feature>
<keyword evidence="3" id="KW-1185">Reference proteome</keyword>